<dbReference type="PATRIC" id="fig|700597.3.peg.151"/>
<protein>
    <recommendedName>
        <fullName evidence="3">2'-5' RNA ligase family protein</fullName>
    </recommendedName>
</protein>
<evidence type="ECO:0000313" key="1">
    <source>
        <dbReference type="EMBL" id="EGX61854.1"/>
    </source>
</evidence>
<proteinExistence type="predicted"/>
<accession>G2G3V8</accession>
<keyword evidence="2" id="KW-1185">Reference proteome</keyword>
<evidence type="ECO:0008006" key="3">
    <source>
        <dbReference type="Google" id="ProtNLM"/>
    </source>
</evidence>
<dbReference type="Pfam" id="PF13563">
    <property type="entry name" value="2_5_RNA_ligase2"/>
    <property type="match status" value="1"/>
</dbReference>
<sequence>MRDFWETHHWPKGERRAHWHLTFEDQPAVHDFVRRHADLLSQHPELSPVPVEWLHATLQSVGPLTAEAAAAVADAARPALAGIEPFEIEIGPAQAIHNGVVPAIYPEERISELYWALRRATEDVVGVDTMPKAPERFWPHLSLAYSGAQWDHDDLTRALVKLRPPRPRMTVTRAVLVDQEQTWRERYTWTVIAEVPLGAGGAQA</sequence>
<dbReference type="OrthoDB" id="4082690at2"/>
<dbReference type="SUPFAM" id="SSF55144">
    <property type="entry name" value="LigT-like"/>
    <property type="match status" value="1"/>
</dbReference>
<dbReference type="EMBL" id="AGBF01000001">
    <property type="protein sequence ID" value="EGX61854.1"/>
    <property type="molecule type" value="Genomic_DNA"/>
</dbReference>
<dbReference type="AlphaFoldDB" id="G2G3V8"/>
<name>G2G3V8_9ACTN</name>
<gene>
    <name evidence="1" type="ORF">SZN_00795</name>
</gene>
<organism evidence="1 2">
    <name type="scientific">Streptomyces zinciresistens K42</name>
    <dbReference type="NCBI Taxonomy" id="700597"/>
    <lineage>
        <taxon>Bacteria</taxon>
        <taxon>Bacillati</taxon>
        <taxon>Actinomycetota</taxon>
        <taxon>Actinomycetes</taxon>
        <taxon>Kitasatosporales</taxon>
        <taxon>Streptomycetaceae</taxon>
        <taxon>Streptomyces</taxon>
    </lineage>
</organism>
<evidence type="ECO:0000313" key="2">
    <source>
        <dbReference type="Proteomes" id="UP000004217"/>
    </source>
</evidence>
<dbReference type="Gene3D" id="3.90.1140.10">
    <property type="entry name" value="Cyclic phosphodiesterase"/>
    <property type="match status" value="1"/>
</dbReference>
<reference evidence="1 2" key="1">
    <citation type="submission" date="2011-08" db="EMBL/GenBank/DDBJ databases">
        <authorList>
            <person name="Lin Y."/>
            <person name="Hao X."/>
            <person name="Johnstone L."/>
            <person name="Miller S.J."/>
            <person name="Wei G."/>
            <person name="Rensing C."/>
        </authorList>
    </citation>
    <scope>NUCLEOTIDE SEQUENCE [LARGE SCALE GENOMIC DNA]</scope>
    <source>
        <strain evidence="1 2">K42</strain>
    </source>
</reference>
<dbReference type="InterPro" id="IPR009097">
    <property type="entry name" value="Cyclic_Pdiesterase"/>
</dbReference>
<dbReference type="Proteomes" id="UP000004217">
    <property type="component" value="Unassembled WGS sequence"/>
</dbReference>
<comment type="caution">
    <text evidence="1">The sequence shown here is derived from an EMBL/GenBank/DDBJ whole genome shotgun (WGS) entry which is preliminary data.</text>
</comment>